<dbReference type="Proteomes" id="UP000225972">
    <property type="component" value="Unassembled WGS sequence"/>
</dbReference>
<dbReference type="OrthoDB" id="5198105at2"/>
<keyword evidence="1" id="KW-0812">Transmembrane</keyword>
<gene>
    <name evidence="2" type="ORF">TRP8649_04317</name>
</gene>
<keyword evidence="3" id="KW-1185">Reference proteome</keyword>
<evidence type="ECO:0000313" key="2">
    <source>
        <dbReference type="EMBL" id="SMX30175.1"/>
    </source>
</evidence>
<dbReference type="EMBL" id="FXXP01000003">
    <property type="protein sequence ID" value="SMX30175.1"/>
    <property type="molecule type" value="Genomic_DNA"/>
</dbReference>
<feature type="transmembrane region" description="Helical" evidence="1">
    <location>
        <begin position="70"/>
        <end position="88"/>
    </location>
</feature>
<protein>
    <submittedName>
        <fullName evidence="2">Uncharacterized protein</fullName>
    </submittedName>
</protein>
<evidence type="ECO:0000256" key="1">
    <source>
        <dbReference type="SAM" id="Phobius"/>
    </source>
</evidence>
<keyword evidence="1" id="KW-0472">Membrane</keyword>
<name>A0A238JIB3_9RHOB</name>
<organism evidence="2 3">
    <name type="scientific">Pelagimonas phthalicica</name>
    <dbReference type="NCBI Taxonomy" id="1037362"/>
    <lineage>
        <taxon>Bacteria</taxon>
        <taxon>Pseudomonadati</taxon>
        <taxon>Pseudomonadota</taxon>
        <taxon>Alphaproteobacteria</taxon>
        <taxon>Rhodobacterales</taxon>
        <taxon>Roseobacteraceae</taxon>
        <taxon>Pelagimonas</taxon>
    </lineage>
</organism>
<accession>A0A238JIB3</accession>
<feature type="transmembrane region" description="Helical" evidence="1">
    <location>
        <begin position="144"/>
        <end position="163"/>
    </location>
</feature>
<evidence type="ECO:0000313" key="3">
    <source>
        <dbReference type="Proteomes" id="UP000225972"/>
    </source>
</evidence>
<keyword evidence="1" id="KW-1133">Transmembrane helix</keyword>
<dbReference type="RefSeq" id="WP_099248995.1">
    <property type="nucleotide sequence ID" value="NZ_FXXP01000003.1"/>
</dbReference>
<feature type="transmembrane region" description="Helical" evidence="1">
    <location>
        <begin position="100"/>
        <end position="124"/>
    </location>
</feature>
<dbReference type="AlphaFoldDB" id="A0A238JIB3"/>
<proteinExistence type="predicted"/>
<sequence>MMRATPILAALSVSLFGVMLWLVHSVLKPAAQGLAPFDERGLGYSLDDAQTYLSTLDSTGKALYLVELRLLDSAFPVVLALLLGHLIMNQAANMHPWSRLVLVIPAAGYAMMDLCENALVAGLLRAGADGITPEMVARASQFTVSKWVLLLISLGLLLVLSMLRMRQEKGRD</sequence>
<reference evidence="3" key="1">
    <citation type="submission" date="2017-05" db="EMBL/GenBank/DDBJ databases">
        <authorList>
            <person name="Rodrigo-Torres L."/>
            <person name="Arahal R. D."/>
            <person name="Lucena T."/>
        </authorList>
    </citation>
    <scope>NUCLEOTIDE SEQUENCE [LARGE SCALE GENOMIC DNA]</scope>
    <source>
        <strain evidence="3">CECT 8649</strain>
    </source>
</reference>